<accession>A0AAX7V2E8</accession>
<organism evidence="13 14">
    <name type="scientific">Astatotilapia calliptera</name>
    <name type="common">Eastern happy</name>
    <name type="synonym">Chromis callipterus</name>
    <dbReference type="NCBI Taxonomy" id="8154"/>
    <lineage>
        <taxon>Eukaryota</taxon>
        <taxon>Metazoa</taxon>
        <taxon>Chordata</taxon>
        <taxon>Craniata</taxon>
        <taxon>Vertebrata</taxon>
        <taxon>Euteleostomi</taxon>
        <taxon>Actinopterygii</taxon>
        <taxon>Neopterygii</taxon>
        <taxon>Teleostei</taxon>
        <taxon>Neoteleostei</taxon>
        <taxon>Acanthomorphata</taxon>
        <taxon>Ovalentaria</taxon>
        <taxon>Cichlomorphae</taxon>
        <taxon>Cichliformes</taxon>
        <taxon>Cichlidae</taxon>
        <taxon>African cichlids</taxon>
        <taxon>Pseudocrenilabrinae</taxon>
        <taxon>Haplochromini</taxon>
        <taxon>Astatotilapia</taxon>
    </lineage>
</organism>
<comment type="similarity">
    <text evidence="4 12">Belongs to the SRP68 family.</text>
</comment>
<evidence type="ECO:0000256" key="1">
    <source>
        <dbReference type="ARBA" id="ARBA00004240"/>
    </source>
</evidence>
<proteinExistence type="inferred from homology"/>
<name>A0AAX7V2E8_ASTCA</name>
<reference evidence="13" key="3">
    <citation type="submission" date="2025-08" db="UniProtKB">
        <authorList>
            <consortium name="Ensembl"/>
        </authorList>
    </citation>
    <scope>IDENTIFICATION</scope>
</reference>
<keyword evidence="6" id="KW-0256">Endoplasmic reticulum</keyword>
<keyword evidence="10 12" id="KW-0687">Ribonucleoprotein</keyword>
<dbReference type="InterPro" id="IPR011990">
    <property type="entry name" value="TPR-like_helical_dom_sf"/>
</dbReference>
<dbReference type="PIRSF" id="PIRSF038995">
    <property type="entry name" value="SRP68"/>
    <property type="match status" value="1"/>
</dbReference>
<dbReference type="PANTHER" id="PTHR12860">
    <property type="entry name" value="SIGNAL RECOGNITION PARTICLE 68 KDA PROTEIN"/>
    <property type="match status" value="1"/>
</dbReference>
<evidence type="ECO:0000256" key="12">
    <source>
        <dbReference type="PIRNR" id="PIRNR038995"/>
    </source>
</evidence>
<dbReference type="AlphaFoldDB" id="A0AAX7V2E8"/>
<dbReference type="InterPro" id="IPR019734">
    <property type="entry name" value="TPR_rpt"/>
</dbReference>
<evidence type="ECO:0000256" key="9">
    <source>
        <dbReference type="ARBA" id="ARBA00023242"/>
    </source>
</evidence>
<keyword evidence="8 12" id="KW-0733">Signal recognition particle</keyword>
<dbReference type="GO" id="GO:0006614">
    <property type="term" value="P:SRP-dependent cotranslational protein targeting to membrane"/>
    <property type="evidence" value="ECO:0007669"/>
    <property type="project" value="InterPro"/>
</dbReference>
<dbReference type="FunFam" id="1.10.3450.40:FF:000001">
    <property type="entry name" value="Signal recognition particle subunit SRP68"/>
    <property type="match status" value="1"/>
</dbReference>
<dbReference type="Gene3D" id="1.10.3450.40">
    <property type="entry name" value="Signal recognition particle, SRP68 subunit, RNA-binding domain"/>
    <property type="match status" value="1"/>
</dbReference>
<dbReference type="GO" id="GO:0005783">
    <property type="term" value="C:endoplasmic reticulum"/>
    <property type="evidence" value="ECO:0007669"/>
    <property type="project" value="UniProtKB-SubCell"/>
</dbReference>
<keyword evidence="7 12" id="KW-0694">RNA-binding</keyword>
<evidence type="ECO:0000256" key="5">
    <source>
        <dbReference type="ARBA" id="ARBA00022490"/>
    </source>
</evidence>
<keyword evidence="5 12" id="KW-0963">Cytoplasm</keyword>
<dbReference type="GO" id="GO:0005829">
    <property type="term" value="C:cytosol"/>
    <property type="evidence" value="ECO:0007669"/>
    <property type="project" value="UniProtKB-ARBA"/>
</dbReference>
<evidence type="ECO:0000256" key="7">
    <source>
        <dbReference type="ARBA" id="ARBA00022884"/>
    </source>
</evidence>
<dbReference type="GeneTree" id="ENSGT00390000011856"/>
<reference evidence="13 14" key="1">
    <citation type="submission" date="2018-05" db="EMBL/GenBank/DDBJ databases">
        <authorList>
            <person name="Datahose"/>
        </authorList>
    </citation>
    <scope>NUCLEOTIDE SEQUENCE</scope>
</reference>
<dbReference type="GO" id="GO:0005047">
    <property type="term" value="F:signal recognition particle binding"/>
    <property type="evidence" value="ECO:0007669"/>
    <property type="project" value="InterPro"/>
</dbReference>
<dbReference type="SMART" id="SM00028">
    <property type="entry name" value="TPR"/>
    <property type="match status" value="2"/>
</dbReference>
<reference evidence="14" key="2">
    <citation type="submission" date="2023-03" db="EMBL/GenBank/DDBJ databases">
        <authorList>
            <consortium name="Wellcome Sanger Institute Data Sharing"/>
        </authorList>
    </citation>
    <scope>NUCLEOTIDE SEQUENCE [LARGE SCALE GENOMIC DNA]</scope>
</reference>
<sequence length="593" mass="67502">MAADKQNDAKVSLMEENKENLPDGGLGLEILQIIKESQQQHGLRHGDYQRYRGYCSRRLRRLRKTLGFKMGNRHKFVGKKVTVEMLSDNRYLLLVLMEAERAWSYAMQLKQEANTEPRKRFHLLSRLRKAAKHSEKLEKLCESPRVDAKTKLEAQAYTAYLTGMVEFELQEWKQAMEAFNKCKTIYEKLASAFTEDLAVLYRQRVDEISPNIRYCAYNIGDQNAINDLMQMRLTGGGGGMMAEKLEALITQARTKQAATMSEVEWRGRTVPVKIDKARVFLLGLADNEAAIAQAANEETKEHLYETLLAECRDTIQAVKEELKTEAKQRERSSDGDTGKVSNLQYLHSYLTYIKLCTLVKRNESMAHTLQAKLKEPEADENKRGPRPQDLIRLYDIILQSLAELSTLQGLEDDHAFQKEVSLKTLVYKAYRCFFIAQSYVLVKKWSEALVLYERVLKYAKEVQSKAKSLNNSLKDLPDVQELIAEVNAEKYSLQAAAILGASLEVIVEVPQQLVKDNTPLCDHLETFRFDPSLVGKQPSLVQFPPDFQPIPCKPLFFDLALNHVAFPPLDDKVEQKGKGGLTGYIKGIFGFGS</sequence>
<dbReference type="CDD" id="cd15481">
    <property type="entry name" value="SRP68-RBD"/>
    <property type="match status" value="1"/>
</dbReference>
<dbReference type="GO" id="GO:0008312">
    <property type="term" value="F:7S RNA binding"/>
    <property type="evidence" value="ECO:0007669"/>
    <property type="project" value="InterPro"/>
</dbReference>
<evidence type="ECO:0000256" key="10">
    <source>
        <dbReference type="ARBA" id="ARBA00023274"/>
    </source>
</evidence>
<evidence type="ECO:0000256" key="11">
    <source>
        <dbReference type="ARBA" id="ARBA00029498"/>
    </source>
</evidence>
<dbReference type="Pfam" id="PF16969">
    <property type="entry name" value="SRP68"/>
    <property type="match status" value="1"/>
</dbReference>
<dbReference type="GO" id="GO:0030942">
    <property type="term" value="F:endoplasmic reticulum signal peptide binding"/>
    <property type="evidence" value="ECO:0007669"/>
    <property type="project" value="InterPro"/>
</dbReference>
<protein>
    <recommendedName>
        <fullName evidence="11 12">Signal recognition particle subunit SRP68</fullName>
        <shortName evidence="12">SRP68</shortName>
    </recommendedName>
</protein>
<dbReference type="Proteomes" id="UP000265100">
    <property type="component" value="Chromosome 6"/>
</dbReference>
<dbReference type="SUPFAM" id="SSF48452">
    <property type="entry name" value="TPR-like"/>
    <property type="match status" value="1"/>
</dbReference>
<keyword evidence="9" id="KW-0539">Nucleus</keyword>
<gene>
    <name evidence="13" type="primary">SRP68</name>
</gene>
<dbReference type="InterPro" id="IPR026258">
    <property type="entry name" value="SRP68"/>
</dbReference>
<reference evidence="13" key="4">
    <citation type="submission" date="2025-09" db="UniProtKB">
        <authorList>
            <consortium name="Ensembl"/>
        </authorList>
    </citation>
    <scope>IDENTIFICATION</scope>
</reference>
<comment type="subcellular location">
    <subcellularLocation>
        <location evidence="2 12">Cytoplasm</location>
    </subcellularLocation>
    <subcellularLocation>
        <location evidence="1">Endoplasmic reticulum</location>
    </subcellularLocation>
    <subcellularLocation>
        <location evidence="3">Nucleus</location>
        <location evidence="3">Nucleolus</location>
    </subcellularLocation>
</comment>
<dbReference type="InterPro" id="IPR038253">
    <property type="entry name" value="SRP68_N_sf"/>
</dbReference>
<evidence type="ECO:0000256" key="3">
    <source>
        <dbReference type="ARBA" id="ARBA00004604"/>
    </source>
</evidence>
<evidence type="ECO:0000256" key="4">
    <source>
        <dbReference type="ARBA" id="ARBA00009352"/>
    </source>
</evidence>
<dbReference type="InterPro" id="IPR034652">
    <property type="entry name" value="SRP68-RBD"/>
</dbReference>
<dbReference type="Ensembl" id="ENSACLT00000096584.1">
    <property type="protein sequence ID" value="ENSACLP00000076638.1"/>
    <property type="gene ID" value="ENSACLG00000003127.2"/>
</dbReference>
<dbReference type="GO" id="GO:0005786">
    <property type="term" value="C:signal recognition particle, endoplasmic reticulum targeting"/>
    <property type="evidence" value="ECO:0007669"/>
    <property type="project" value="UniProtKB-KW"/>
</dbReference>
<comment type="function">
    <text evidence="12">Component of the signal recognition particle (SRP) complex, a ribonucleoprotein complex that mediates the cotranslational targeting of secretory and membrane proteins to the endoplasmic reticulum (ER). The SRP complex interacts with the signal sequence in nascent secretory and membrane proteins and directs them to the membrane of the ER.</text>
</comment>
<keyword evidence="14" id="KW-1185">Reference proteome</keyword>
<evidence type="ECO:0000256" key="8">
    <source>
        <dbReference type="ARBA" id="ARBA00023135"/>
    </source>
</evidence>
<evidence type="ECO:0000313" key="14">
    <source>
        <dbReference type="Proteomes" id="UP000265100"/>
    </source>
</evidence>
<evidence type="ECO:0000313" key="13">
    <source>
        <dbReference type="Ensembl" id="ENSACLP00000076638.1"/>
    </source>
</evidence>
<evidence type="ECO:0000256" key="2">
    <source>
        <dbReference type="ARBA" id="ARBA00004496"/>
    </source>
</evidence>
<evidence type="ECO:0000256" key="6">
    <source>
        <dbReference type="ARBA" id="ARBA00022824"/>
    </source>
</evidence>
<dbReference type="GO" id="GO:0005730">
    <property type="term" value="C:nucleolus"/>
    <property type="evidence" value="ECO:0007669"/>
    <property type="project" value="UniProtKB-SubCell"/>
</dbReference>
<dbReference type="PANTHER" id="PTHR12860:SF0">
    <property type="entry name" value="SIGNAL RECOGNITION PARTICLE SUBUNIT SRP68"/>
    <property type="match status" value="1"/>
</dbReference>